<dbReference type="SUPFAM" id="SSF82714">
    <property type="entry name" value="Multidrug efflux transporter AcrB TolC docking domain, DN and DC subdomains"/>
    <property type="match status" value="2"/>
</dbReference>
<reference evidence="2" key="1">
    <citation type="submission" date="2019-08" db="EMBL/GenBank/DDBJ databases">
        <authorList>
            <person name="Kucharzyk K."/>
            <person name="Murdoch R.W."/>
            <person name="Higgins S."/>
            <person name="Loffler F."/>
        </authorList>
    </citation>
    <scope>NUCLEOTIDE SEQUENCE</scope>
</reference>
<proteinExistence type="predicted"/>
<organism evidence="2">
    <name type="scientific">bioreactor metagenome</name>
    <dbReference type="NCBI Taxonomy" id="1076179"/>
    <lineage>
        <taxon>unclassified sequences</taxon>
        <taxon>metagenomes</taxon>
        <taxon>ecological metagenomes</taxon>
    </lineage>
</organism>
<feature type="transmembrane region" description="Helical" evidence="1">
    <location>
        <begin position="383"/>
        <end position="408"/>
    </location>
</feature>
<dbReference type="InterPro" id="IPR001036">
    <property type="entry name" value="Acrflvin-R"/>
</dbReference>
<dbReference type="Gene3D" id="1.20.1640.10">
    <property type="entry name" value="Multidrug efflux transporter AcrB transmembrane domain"/>
    <property type="match status" value="2"/>
</dbReference>
<protein>
    <submittedName>
        <fullName evidence="2">Multidrug resistance protein MdtC</fullName>
    </submittedName>
</protein>
<feature type="transmembrane region" description="Helical" evidence="1">
    <location>
        <begin position="993"/>
        <end position="1019"/>
    </location>
</feature>
<dbReference type="Gene3D" id="3.30.2090.10">
    <property type="entry name" value="Multidrug efflux transporter AcrB TolC docking domain, DN and DC subdomains"/>
    <property type="match status" value="2"/>
</dbReference>
<feature type="transmembrane region" description="Helical" evidence="1">
    <location>
        <begin position="864"/>
        <end position="883"/>
    </location>
</feature>
<dbReference type="PANTHER" id="PTHR32063">
    <property type="match status" value="1"/>
</dbReference>
<name>A0A644W1D2_9ZZZZ</name>
<feature type="transmembrane region" description="Helical" evidence="1">
    <location>
        <begin position="530"/>
        <end position="549"/>
    </location>
</feature>
<feature type="transmembrane region" description="Helical" evidence="1">
    <location>
        <begin position="890"/>
        <end position="910"/>
    </location>
</feature>
<dbReference type="GO" id="GO:0005886">
    <property type="term" value="C:plasma membrane"/>
    <property type="evidence" value="ECO:0007669"/>
    <property type="project" value="TreeGrafter"/>
</dbReference>
<feature type="transmembrane region" description="Helical" evidence="1">
    <location>
        <begin position="962"/>
        <end position="981"/>
    </location>
</feature>
<feature type="transmembrane region" description="Helical" evidence="1">
    <location>
        <begin position="358"/>
        <end position="377"/>
    </location>
</feature>
<comment type="caution">
    <text evidence="2">The sequence shown here is derived from an EMBL/GenBank/DDBJ whole genome shotgun (WGS) entry which is preliminary data.</text>
</comment>
<keyword evidence="1" id="KW-0472">Membrane</keyword>
<evidence type="ECO:0000256" key="1">
    <source>
        <dbReference type="SAM" id="Phobius"/>
    </source>
</evidence>
<feature type="transmembrane region" description="Helical" evidence="1">
    <location>
        <begin position="429"/>
        <end position="449"/>
    </location>
</feature>
<keyword evidence="1" id="KW-1133">Transmembrane helix</keyword>
<dbReference type="AlphaFoldDB" id="A0A644W1D2"/>
<dbReference type="SUPFAM" id="SSF82693">
    <property type="entry name" value="Multidrug efflux transporter AcrB pore domain, PN1, PN2, PC1 and PC2 subdomains"/>
    <property type="match status" value="3"/>
</dbReference>
<feature type="transmembrane region" description="Helical" evidence="1">
    <location>
        <begin position="461"/>
        <end position="483"/>
    </location>
</feature>
<dbReference type="PRINTS" id="PR00702">
    <property type="entry name" value="ACRIFLAVINRP"/>
</dbReference>
<dbReference type="EMBL" id="VSSQ01000561">
    <property type="protein sequence ID" value="MPL97539.1"/>
    <property type="molecule type" value="Genomic_DNA"/>
</dbReference>
<dbReference type="GO" id="GO:0042910">
    <property type="term" value="F:xenobiotic transmembrane transporter activity"/>
    <property type="evidence" value="ECO:0007669"/>
    <property type="project" value="TreeGrafter"/>
</dbReference>
<sequence>MSIYEGSVKKPVMTALVFVAVVVLGLFSLNKLPIDLLPNIETNTIMVMTTYQGASAADVETNVTRPLENSLNTVANLKKLTSSSRENTSIITLEFDYGLDIEALTNDVRAKLDMVKSYLPEATTEPIIFKFSTDMIPVMMISATADQSLPALYKILEENIANPLARIPGVGSVSIAGAPEREIQVFIDPSKLEAYHLTIEGLAQSIRMENINTPAGTMDIGNETYSLRVEGEFTSPNELNSLVVGSYAGKNIYLSDVAIVKDALEERTQEVYTNAVQGASIVVQKQSGSNTVDIAEQVNKKLPELQKNLPSDVKIEVIMDTSDNIKQTISGLVETVMYAFIFVMLVVLAFLGRWRATIIIILTIPISLVAAFIYLGFTGGSLNIISLSSLSVAIGMVVDDAIVVLENITTHIERGSRPKSAAVHATNEVAISVIASTLTLLAVFFPLTMISGMAGVMFEQLGWMVTIIMIVSTVCALTLTPMLSSQLLRLNPKHNKAYKFFFTPIEKALNKLDVKYAQLVNWSVRHRKTVIISLFGFFILSLLPAGFIGSEFIPAEDNSRIAATVELPIGTRVEITKETASKIYEMWKEKYPELDMINFTIGQASSSNVWGSLQNNGSNIISFNIRMIDLNDRERSMFEICDSMRIDLENLPEIKKSSILAGGGMGMMGGQSTLDLEIYGYDFQETDKIAAEVRDRMSKIPGLVNVSISRGDYIPEFRVEFDREKLAMNGLNMATASNYLRNRINGVTASLFREDGEEYNIRVAYAPEFRQSIEALENILIYNNQGQSIRLKDVGKVVEDFSPPKIDRKNRQRLVTVSSTVSGTTIDKAVLAINKELDQMNIPTNIYTQIAGTYVDQQESFADLGTLLLLIVLLVFIVMASQFESLTYPFIIMFSVPFAASGVILAFLITGSTLNMMSFVGIIMLVGIVVKNGIVLVDYINLNRGRGMGVIQSVVKGGKSRLRPVLMTTLTTILGMLPLALSTSEGSEMWKPMAITVIGGLTISTIFTLIIVPTVYASFAGRGVKKFRKKWRKKLN</sequence>
<dbReference type="SUPFAM" id="SSF82866">
    <property type="entry name" value="Multidrug efflux transporter AcrB transmembrane domain"/>
    <property type="match status" value="2"/>
</dbReference>
<dbReference type="InterPro" id="IPR027463">
    <property type="entry name" value="AcrB_DN_DC_subdom"/>
</dbReference>
<dbReference type="Gene3D" id="3.30.70.1320">
    <property type="entry name" value="Multidrug efflux transporter AcrB pore domain like"/>
    <property type="match status" value="1"/>
</dbReference>
<feature type="transmembrane region" description="Helical" evidence="1">
    <location>
        <begin position="329"/>
        <end position="351"/>
    </location>
</feature>
<accession>A0A644W1D2</accession>
<evidence type="ECO:0000313" key="2">
    <source>
        <dbReference type="EMBL" id="MPL97539.1"/>
    </source>
</evidence>
<dbReference type="Gene3D" id="3.30.70.1430">
    <property type="entry name" value="Multidrug efflux transporter AcrB pore domain"/>
    <property type="match status" value="2"/>
</dbReference>
<dbReference type="PANTHER" id="PTHR32063:SF0">
    <property type="entry name" value="SWARMING MOTILITY PROTEIN SWRC"/>
    <property type="match status" value="1"/>
</dbReference>
<keyword evidence="1" id="KW-0812">Transmembrane</keyword>
<feature type="transmembrane region" description="Helical" evidence="1">
    <location>
        <begin position="12"/>
        <end position="29"/>
    </location>
</feature>
<dbReference type="Pfam" id="PF00873">
    <property type="entry name" value="ACR_tran"/>
    <property type="match status" value="1"/>
</dbReference>
<dbReference type="Gene3D" id="3.30.70.1440">
    <property type="entry name" value="Multidrug efflux transporter AcrB pore domain"/>
    <property type="match status" value="1"/>
</dbReference>
<feature type="transmembrane region" description="Helical" evidence="1">
    <location>
        <begin position="916"/>
        <end position="941"/>
    </location>
</feature>
<gene>
    <name evidence="2" type="primary">mdtC_20</name>
    <name evidence="2" type="ORF">SDC9_43730</name>
</gene>